<protein>
    <submittedName>
        <fullName evidence="2">Uncharacterized protein</fullName>
    </submittedName>
</protein>
<organism evidence="2 3">
    <name type="scientific">Fraxinus pennsylvanica</name>
    <dbReference type="NCBI Taxonomy" id="56036"/>
    <lineage>
        <taxon>Eukaryota</taxon>
        <taxon>Viridiplantae</taxon>
        <taxon>Streptophyta</taxon>
        <taxon>Embryophyta</taxon>
        <taxon>Tracheophyta</taxon>
        <taxon>Spermatophyta</taxon>
        <taxon>Magnoliopsida</taxon>
        <taxon>eudicotyledons</taxon>
        <taxon>Gunneridae</taxon>
        <taxon>Pentapetalae</taxon>
        <taxon>asterids</taxon>
        <taxon>lamiids</taxon>
        <taxon>Lamiales</taxon>
        <taxon>Oleaceae</taxon>
        <taxon>Oleeae</taxon>
        <taxon>Fraxinus</taxon>
    </lineage>
</organism>
<evidence type="ECO:0000313" key="2">
    <source>
        <dbReference type="EMBL" id="CAI9771321.1"/>
    </source>
</evidence>
<proteinExistence type="predicted"/>
<sequence length="112" mass="12941">MISDAVNKVEPDDVLSIKSFSSFETTIHVEEGMEVIFILVINCFSPTRSDYEEEEFATEGEVKNKLGEDPQHPCIPSEEEMSKDELQRMLVEQYKTRANFVTYANDGYEHKR</sequence>
<feature type="compositionally biased region" description="Basic and acidic residues" evidence="1">
    <location>
        <begin position="60"/>
        <end position="71"/>
    </location>
</feature>
<keyword evidence="3" id="KW-1185">Reference proteome</keyword>
<reference evidence="2" key="1">
    <citation type="submission" date="2023-05" db="EMBL/GenBank/DDBJ databases">
        <authorList>
            <person name="Huff M."/>
        </authorList>
    </citation>
    <scope>NUCLEOTIDE SEQUENCE</scope>
</reference>
<gene>
    <name evidence="2" type="ORF">FPE_LOCUS18751</name>
</gene>
<dbReference type="EMBL" id="OU503046">
    <property type="protein sequence ID" value="CAI9771321.1"/>
    <property type="molecule type" value="Genomic_DNA"/>
</dbReference>
<evidence type="ECO:0000256" key="1">
    <source>
        <dbReference type="SAM" id="MobiDB-lite"/>
    </source>
</evidence>
<accession>A0AAD1ZNV9</accession>
<evidence type="ECO:0000313" key="3">
    <source>
        <dbReference type="Proteomes" id="UP000834106"/>
    </source>
</evidence>
<feature type="region of interest" description="Disordered" evidence="1">
    <location>
        <begin position="52"/>
        <end position="83"/>
    </location>
</feature>
<dbReference type="AlphaFoldDB" id="A0AAD1ZNV9"/>
<dbReference type="Proteomes" id="UP000834106">
    <property type="component" value="Chromosome 11"/>
</dbReference>
<name>A0AAD1ZNV9_9LAMI</name>